<keyword evidence="3" id="KW-0862">Zinc</keyword>
<comment type="caution">
    <text evidence="4">The sequence shown here is derived from an EMBL/GenBank/DDBJ whole genome shotgun (WGS) entry which is preliminary data.</text>
</comment>
<proteinExistence type="predicted"/>
<feature type="binding site" evidence="3">
    <location>
        <position position="461"/>
    </location>
    <ligand>
        <name>Zn(2+)</name>
        <dbReference type="ChEBI" id="CHEBI:29105"/>
        <label>2</label>
    </ligand>
</feature>
<name>A0A1V1PEI1_9BACT</name>
<feature type="active site" description="Phosphoserine intermediate" evidence="2">
    <location>
        <position position="193"/>
    </location>
</feature>
<protein>
    <submittedName>
        <fullName evidence="4">Alkaline phosphatase</fullName>
    </submittedName>
</protein>
<dbReference type="Proteomes" id="UP000189670">
    <property type="component" value="Unassembled WGS sequence"/>
</dbReference>
<accession>A0A1V1PEI1</accession>
<evidence type="ECO:0000256" key="2">
    <source>
        <dbReference type="PIRSR" id="PIRSR601952-1"/>
    </source>
</evidence>
<dbReference type="SUPFAM" id="SSF53649">
    <property type="entry name" value="Alkaline phosphatase-like"/>
    <property type="match status" value="1"/>
</dbReference>
<feature type="binding site" evidence="3">
    <location>
        <position position="521"/>
    </location>
    <ligand>
        <name>Zn(2+)</name>
        <dbReference type="ChEBI" id="CHEBI:29105"/>
        <label>2</label>
    </ligand>
</feature>
<evidence type="ECO:0000313" key="5">
    <source>
        <dbReference type="Proteomes" id="UP000189670"/>
    </source>
</evidence>
<feature type="binding site" evidence="3">
    <location>
        <position position="264"/>
    </location>
    <ligand>
        <name>Mg(2+)</name>
        <dbReference type="ChEBI" id="CHEBI:18420"/>
    </ligand>
</feature>
<feature type="binding site" evidence="3">
    <location>
        <position position="456"/>
    </location>
    <ligand>
        <name>Mg(2+)</name>
        <dbReference type="ChEBI" id="CHEBI:18420"/>
    </ligand>
</feature>
<feature type="binding site" evidence="3">
    <location>
        <position position="262"/>
    </location>
    <ligand>
        <name>Mg(2+)</name>
        <dbReference type="ChEBI" id="CHEBI:18420"/>
    </ligand>
</feature>
<keyword evidence="3" id="KW-0479">Metal-binding</keyword>
<evidence type="ECO:0000256" key="1">
    <source>
        <dbReference type="ARBA" id="ARBA00022553"/>
    </source>
</evidence>
<dbReference type="PANTHER" id="PTHR11596:SF5">
    <property type="entry name" value="ALKALINE PHOSPHATASE"/>
    <property type="match status" value="1"/>
</dbReference>
<dbReference type="Pfam" id="PF00245">
    <property type="entry name" value="Alk_phosphatase"/>
    <property type="match status" value="1"/>
</dbReference>
<evidence type="ECO:0000313" key="4">
    <source>
        <dbReference type="EMBL" id="ETR73309.1"/>
    </source>
</evidence>
<organism evidence="4 5">
    <name type="scientific">Candidatus Magnetoglobus multicellularis str. Araruama</name>
    <dbReference type="NCBI Taxonomy" id="890399"/>
    <lineage>
        <taxon>Bacteria</taxon>
        <taxon>Pseudomonadati</taxon>
        <taxon>Thermodesulfobacteriota</taxon>
        <taxon>Desulfobacteria</taxon>
        <taxon>Desulfobacterales</taxon>
        <taxon>Desulfobacteraceae</taxon>
        <taxon>Candidatus Magnetoglobus</taxon>
    </lineage>
</organism>
<feature type="binding site" evidence="3">
    <location>
        <position position="465"/>
    </location>
    <ligand>
        <name>Zn(2+)</name>
        <dbReference type="ChEBI" id="CHEBI:29105"/>
        <label>2</label>
    </ligand>
</feature>
<dbReference type="InterPro" id="IPR001952">
    <property type="entry name" value="Alkaline_phosphatase"/>
</dbReference>
<dbReference type="SMART" id="SM00098">
    <property type="entry name" value="alkPPc"/>
    <property type="match status" value="1"/>
</dbReference>
<dbReference type="Gene3D" id="3.40.720.10">
    <property type="entry name" value="Alkaline Phosphatase, subunit A"/>
    <property type="match status" value="2"/>
</dbReference>
<dbReference type="PANTHER" id="PTHR11596">
    <property type="entry name" value="ALKALINE PHOSPHATASE"/>
    <property type="match status" value="1"/>
</dbReference>
<evidence type="ECO:0000256" key="3">
    <source>
        <dbReference type="PIRSR" id="PIRSR601952-2"/>
    </source>
</evidence>
<keyword evidence="3" id="KW-0460">Magnesium</keyword>
<sequence length="627" mass="68913">MTLSSNKGGFFMKKVWMYLLFVCGLMLSIAYCQTPGDINGDNKVNLTEAIHALKVTAGHGSSSIEGIKYVILVIGDGMQLEHEIAASQYLNGSPDQLSFHQLPFKAHMTTWDATTYNRYAWIRGIEPYDPGTFTPGMAYDIFSAGRSPFPLDKPWSKETEYYLQRAVAYGEADFSLDEATNRYKEKFYMCTDSAAAATAMATGRKTEAGNISWDYGGKDGFAFGKSDKDGDPENAPFTTICEMLKDQKGGFFGTVSTVPYNHATPAAFISHNPDRNNYYQGRRSWYDGPGLAESIFYDVKPDVVIGGGFPSDLGADGSDFSGYISKEVYGKIVNNETDDYVMAGPQIAGEGFSAPHYSTIENAVADINNVNSERYQKKLVALYSSGNWDGPYATSNGTFTRHSDGSFVMNSTDPLTESDPMEDGIPNLEHASIQAIKLLLYRSALNADKPFFLMVEQGDIDWANHENDYKWMVGTTWELSKTVDAICRYIDGDDKGENANATNTGDRMNWQNTLLIVTSDHGNSYMRLKRDESGAILLGKGELPTQTPTGAGTGGGQYPFVGNFSYSDEVSYGSDYHTNELVMVYAKGAATSILGSYQGTWYPKTNIIDNTQLFKAMAAALNLDISK</sequence>
<comment type="cofactor">
    <cofactor evidence="3">
        <name>Zn(2+)</name>
        <dbReference type="ChEBI" id="CHEBI:29105"/>
    </cofactor>
    <text evidence="3">Binds 2 Zn(2+) ions.</text>
</comment>
<comment type="cofactor">
    <cofactor evidence="3">
        <name>Mg(2+)</name>
        <dbReference type="ChEBI" id="CHEBI:18420"/>
    </cofactor>
    <text evidence="3">Binds 1 Mg(2+) ion.</text>
</comment>
<keyword evidence="1" id="KW-0597">Phosphoprotein</keyword>
<dbReference type="InterPro" id="IPR017850">
    <property type="entry name" value="Alkaline_phosphatase_core_sf"/>
</dbReference>
<feature type="binding site" evidence="3">
    <location>
        <position position="577"/>
    </location>
    <ligand>
        <name>Zn(2+)</name>
        <dbReference type="ChEBI" id="CHEBI:29105"/>
        <label>2</label>
    </ligand>
</feature>
<reference evidence="5" key="1">
    <citation type="submission" date="2012-11" db="EMBL/GenBank/DDBJ databases">
        <authorList>
            <person name="Lucero-Rivera Y.E."/>
            <person name="Tovar-Ramirez D."/>
        </authorList>
    </citation>
    <scope>NUCLEOTIDE SEQUENCE [LARGE SCALE GENOMIC DNA]</scope>
    <source>
        <strain evidence="5">Araruama</strain>
    </source>
</reference>
<dbReference type="GO" id="GO:0046872">
    <property type="term" value="F:metal ion binding"/>
    <property type="evidence" value="ECO:0007669"/>
    <property type="project" value="UniProtKB-KW"/>
</dbReference>
<dbReference type="AlphaFoldDB" id="A0A1V1PEI1"/>
<feature type="binding site" evidence="3">
    <location>
        <position position="520"/>
    </location>
    <ligand>
        <name>Zn(2+)</name>
        <dbReference type="ChEBI" id="CHEBI:29105"/>
        <label>2</label>
    </ligand>
</feature>
<dbReference type="GO" id="GO:0004035">
    <property type="term" value="F:alkaline phosphatase activity"/>
    <property type="evidence" value="ECO:0007669"/>
    <property type="project" value="TreeGrafter"/>
</dbReference>
<gene>
    <name evidence="4" type="ORF">OMM_01064</name>
</gene>
<dbReference type="EMBL" id="ATBP01000073">
    <property type="protein sequence ID" value="ETR73309.1"/>
    <property type="molecule type" value="Genomic_DNA"/>
</dbReference>